<protein>
    <recommendedName>
        <fullName evidence="4">Holin</fullName>
    </recommendedName>
</protein>
<keyword evidence="1" id="KW-0812">Transmembrane</keyword>
<comment type="caution">
    <text evidence="2">The sequence shown here is derived from an EMBL/GenBank/DDBJ whole genome shotgun (WGS) entry which is preliminary data.</text>
</comment>
<name>A0A5R9F6E3_9BACL</name>
<sequence>MSVYGVALLPVIIGLVQLARIFGMSSRLSPVLSIVVGIVLSLIYVAPGDFKKSFLVGLWLGLCATGLHSGFKNTMNGTFKKKDSNKGCDEEDT</sequence>
<feature type="transmembrane region" description="Helical" evidence="1">
    <location>
        <begin position="30"/>
        <end position="47"/>
    </location>
</feature>
<organism evidence="2 3">
    <name type="scientific">Exobacillus caeni</name>
    <dbReference type="NCBI Taxonomy" id="2574798"/>
    <lineage>
        <taxon>Bacteria</taxon>
        <taxon>Bacillati</taxon>
        <taxon>Bacillota</taxon>
        <taxon>Bacilli</taxon>
        <taxon>Bacillales</taxon>
        <taxon>Guptibacillaceae</taxon>
        <taxon>Exobacillus</taxon>
    </lineage>
</organism>
<reference evidence="2 3" key="1">
    <citation type="submission" date="2019-04" db="EMBL/GenBank/DDBJ databases">
        <title>Bacillus caeni sp. nov., a bacterium isolated from mangrove sediment.</title>
        <authorList>
            <person name="Huang H."/>
            <person name="Mo K."/>
            <person name="Hu Y."/>
        </authorList>
    </citation>
    <scope>NUCLEOTIDE SEQUENCE [LARGE SCALE GENOMIC DNA]</scope>
    <source>
        <strain evidence="2 3">HB172195</strain>
    </source>
</reference>
<evidence type="ECO:0000256" key="1">
    <source>
        <dbReference type="SAM" id="Phobius"/>
    </source>
</evidence>
<feature type="transmembrane region" description="Helical" evidence="1">
    <location>
        <begin position="53"/>
        <end position="71"/>
    </location>
</feature>
<proteinExistence type="predicted"/>
<keyword evidence="3" id="KW-1185">Reference proteome</keyword>
<dbReference type="Proteomes" id="UP000308230">
    <property type="component" value="Unassembled WGS sequence"/>
</dbReference>
<feature type="transmembrane region" description="Helical" evidence="1">
    <location>
        <begin position="6"/>
        <end position="23"/>
    </location>
</feature>
<evidence type="ECO:0000313" key="2">
    <source>
        <dbReference type="EMBL" id="TLS38581.1"/>
    </source>
</evidence>
<evidence type="ECO:0000313" key="3">
    <source>
        <dbReference type="Proteomes" id="UP000308230"/>
    </source>
</evidence>
<accession>A0A5R9F6E3</accession>
<dbReference type="AlphaFoldDB" id="A0A5R9F6E3"/>
<keyword evidence="1" id="KW-0472">Membrane</keyword>
<keyword evidence="1" id="KW-1133">Transmembrane helix</keyword>
<dbReference type="EMBL" id="SWLG01000003">
    <property type="protein sequence ID" value="TLS38581.1"/>
    <property type="molecule type" value="Genomic_DNA"/>
</dbReference>
<evidence type="ECO:0008006" key="4">
    <source>
        <dbReference type="Google" id="ProtNLM"/>
    </source>
</evidence>
<dbReference type="OrthoDB" id="1730036at2"/>
<gene>
    <name evidence="2" type="ORF">FCL54_05380</name>
</gene>